<evidence type="ECO:0000313" key="1">
    <source>
        <dbReference type="EMBL" id="KAA6393025.1"/>
    </source>
</evidence>
<organism evidence="1 2">
    <name type="scientific">Streblomastix strix</name>
    <dbReference type="NCBI Taxonomy" id="222440"/>
    <lineage>
        <taxon>Eukaryota</taxon>
        <taxon>Metamonada</taxon>
        <taxon>Preaxostyla</taxon>
        <taxon>Oxymonadida</taxon>
        <taxon>Streblomastigidae</taxon>
        <taxon>Streblomastix</taxon>
    </lineage>
</organism>
<evidence type="ECO:0000313" key="2">
    <source>
        <dbReference type="Proteomes" id="UP000324800"/>
    </source>
</evidence>
<reference evidence="1 2" key="1">
    <citation type="submission" date="2019-03" db="EMBL/GenBank/DDBJ databases">
        <title>Single cell metagenomics reveals metabolic interactions within the superorganism composed of flagellate Streblomastix strix and complex community of Bacteroidetes bacteria on its surface.</title>
        <authorList>
            <person name="Treitli S.C."/>
            <person name="Kolisko M."/>
            <person name="Husnik F."/>
            <person name="Keeling P."/>
            <person name="Hampl V."/>
        </authorList>
    </citation>
    <scope>NUCLEOTIDE SEQUENCE [LARGE SCALE GENOMIC DNA]</scope>
    <source>
        <strain evidence="1">ST1C</strain>
    </source>
</reference>
<name>A0A5J4WF49_9EUKA</name>
<proteinExistence type="predicted"/>
<dbReference type="Proteomes" id="UP000324800">
    <property type="component" value="Unassembled WGS sequence"/>
</dbReference>
<accession>A0A5J4WF49</accession>
<protein>
    <submittedName>
        <fullName evidence="1">Uncharacterized protein</fullName>
    </submittedName>
</protein>
<dbReference type="EMBL" id="SNRW01002361">
    <property type="protein sequence ID" value="KAA6393025.1"/>
    <property type="molecule type" value="Genomic_DNA"/>
</dbReference>
<sequence>MLCDYSLIFLRGGNEADQCNVYQCNVYDRETDNGDGEEEEEGVMKVVVDDSLQSHIFTVEVNSYRTILNIGSLRQDVGSKESNLQHSE</sequence>
<comment type="caution">
    <text evidence="1">The sequence shown here is derived from an EMBL/GenBank/DDBJ whole genome shotgun (WGS) entry which is preliminary data.</text>
</comment>
<dbReference type="AlphaFoldDB" id="A0A5J4WF49"/>
<gene>
    <name evidence="1" type="ORF">EZS28_011448</name>
</gene>